<dbReference type="AlphaFoldDB" id="A0AAN6FWT9"/>
<evidence type="ECO:0000256" key="1">
    <source>
        <dbReference type="SAM" id="MobiDB-lite"/>
    </source>
</evidence>
<evidence type="ECO:0000313" key="2">
    <source>
        <dbReference type="EMBL" id="KAK0324903.1"/>
    </source>
</evidence>
<feature type="compositionally biased region" description="Polar residues" evidence="1">
    <location>
        <begin position="46"/>
        <end position="56"/>
    </location>
</feature>
<feature type="compositionally biased region" description="Polar residues" evidence="1">
    <location>
        <begin position="129"/>
        <end position="139"/>
    </location>
</feature>
<gene>
    <name evidence="2" type="ORF">LTR82_003889</name>
    <name evidence="3" type="ORF">LTR91_001711</name>
</gene>
<dbReference type="Proteomes" id="UP001175353">
    <property type="component" value="Unassembled WGS sequence"/>
</dbReference>
<name>A0AAN6FWT9_9PEZI</name>
<dbReference type="Proteomes" id="UP001168146">
    <property type="component" value="Unassembled WGS sequence"/>
</dbReference>
<evidence type="ECO:0000313" key="3">
    <source>
        <dbReference type="EMBL" id="KAK1012468.1"/>
    </source>
</evidence>
<evidence type="ECO:0000313" key="4">
    <source>
        <dbReference type="Proteomes" id="UP001168146"/>
    </source>
</evidence>
<sequence>MAPMTPSPHRFLTGEQRQTSPSKEAKAPSALRRLANPRSAEILVSQPPSTAASQFVPTPRFSAGKQRYSPSRHPSPPRAAFVDTLRAGRSDGIGEDAENVPSESPIGSDDEMLDNEEAGAVFTTEGHGTANQELASSLPLSPKRRRLNDQAETNVADEVLSPGRTTFQLPRTPASHLRSIVPRFSHLSSSIASTAEGQVVQHRPSFLRSSVAPSGPSEPLPEAFSPHRRGQKFVRGGMAATMQQWIVETGQAAVQSRRGHAYLCGEDYVFKARVEAVEGGGPYLARAMTGDGEVVHIMLAAGRGDDEATVVVGSIVGVKAPTWAVECEGKAWKVGVDWKVL</sequence>
<evidence type="ECO:0000313" key="5">
    <source>
        <dbReference type="Proteomes" id="UP001175353"/>
    </source>
</evidence>
<dbReference type="EMBL" id="JASUXU010000008">
    <property type="protein sequence ID" value="KAK0324903.1"/>
    <property type="molecule type" value="Genomic_DNA"/>
</dbReference>
<feature type="region of interest" description="Disordered" evidence="1">
    <location>
        <begin position="1"/>
        <end position="111"/>
    </location>
</feature>
<comment type="caution">
    <text evidence="2">The sequence shown here is derived from an EMBL/GenBank/DDBJ whole genome shotgun (WGS) entry which is preliminary data.</text>
</comment>
<proteinExistence type="predicted"/>
<protein>
    <submittedName>
        <fullName evidence="2">Uncharacterized protein</fullName>
    </submittedName>
</protein>
<dbReference type="EMBL" id="JAUJLE010000007">
    <property type="protein sequence ID" value="KAK1012468.1"/>
    <property type="molecule type" value="Genomic_DNA"/>
</dbReference>
<feature type="region of interest" description="Disordered" evidence="1">
    <location>
        <begin position="124"/>
        <end position="145"/>
    </location>
</feature>
<reference evidence="3" key="2">
    <citation type="submission" date="2023-06" db="EMBL/GenBank/DDBJ databases">
        <title>Black Yeasts Isolated from many extreme environments.</title>
        <authorList>
            <person name="Coleine C."/>
            <person name="Stajich J.E."/>
            <person name="Selbmann L."/>
        </authorList>
    </citation>
    <scope>NUCLEOTIDE SEQUENCE</scope>
    <source>
        <strain evidence="3">CCFEE 5200</strain>
    </source>
</reference>
<keyword evidence="5" id="KW-1185">Reference proteome</keyword>
<organism evidence="2 4">
    <name type="scientific">Friedmanniomyces endolithicus</name>
    <dbReference type="NCBI Taxonomy" id="329885"/>
    <lineage>
        <taxon>Eukaryota</taxon>
        <taxon>Fungi</taxon>
        <taxon>Dikarya</taxon>
        <taxon>Ascomycota</taxon>
        <taxon>Pezizomycotina</taxon>
        <taxon>Dothideomycetes</taxon>
        <taxon>Dothideomycetidae</taxon>
        <taxon>Mycosphaerellales</taxon>
        <taxon>Teratosphaeriaceae</taxon>
        <taxon>Friedmanniomyces</taxon>
    </lineage>
</organism>
<reference evidence="2" key="1">
    <citation type="submission" date="2021-12" db="EMBL/GenBank/DDBJ databases">
        <title>Black yeast isolated from Biological Soil Crust.</title>
        <authorList>
            <person name="Kurbessoian T."/>
        </authorList>
    </citation>
    <scope>NUCLEOTIDE SEQUENCE</scope>
    <source>
        <strain evidence="2">CCFEE 5208</strain>
    </source>
</reference>
<accession>A0AAN6FWT9</accession>